<dbReference type="GO" id="GO:0005868">
    <property type="term" value="C:cytoplasmic dynein complex"/>
    <property type="evidence" value="ECO:0007669"/>
    <property type="project" value="InterPro"/>
</dbReference>
<dbReference type="Proteomes" id="UP000078240">
    <property type="component" value="Unassembled WGS sequence"/>
</dbReference>
<feature type="region of interest" description="Disordered" evidence="10">
    <location>
        <begin position="1"/>
        <end position="27"/>
    </location>
</feature>
<keyword evidence="8" id="KW-0505">Motor protein</keyword>
<dbReference type="PANTHER" id="PTHR12688:SF0">
    <property type="entry name" value="DYNEIN LIGHT INTERMEDIATE CHAIN"/>
    <property type="match status" value="1"/>
</dbReference>
<name>A0A179H4E6_PURLI</name>
<dbReference type="GO" id="GO:0000226">
    <property type="term" value="P:microtubule cytoskeleton organization"/>
    <property type="evidence" value="ECO:0007669"/>
    <property type="project" value="TreeGrafter"/>
</dbReference>
<evidence type="ECO:0000313" key="13">
    <source>
        <dbReference type="Proteomes" id="UP000078240"/>
    </source>
</evidence>
<organism evidence="11 13">
    <name type="scientific">Purpureocillium lilacinum</name>
    <name type="common">Paecilomyces lilacinus</name>
    <dbReference type="NCBI Taxonomy" id="33203"/>
    <lineage>
        <taxon>Eukaryota</taxon>
        <taxon>Fungi</taxon>
        <taxon>Dikarya</taxon>
        <taxon>Ascomycota</taxon>
        <taxon>Pezizomycotina</taxon>
        <taxon>Sordariomycetes</taxon>
        <taxon>Hypocreomycetidae</taxon>
        <taxon>Hypocreales</taxon>
        <taxon>Ophiocordycipitaceae</taxon>
        <taxon>Purpureocillium</taxon>
    </lineage>
</organism>
<evidence type="ECO:0000313" key="12">
    <source>
        <dbReference type="EMBL" id="PWI68013.1"/>
    </source>
</evidence>
<evidence type="ECO:0000256" key="3">
    <source>
        <dbReference type="ARBA" id="ARBA00022490"/>
    </source>
</evidence>
<evidence type="ECO:0000256" key="4">
    <source>
        <dbReference type="ARBA" id="ARBA00022701"/>
    </source>
</evidence>
<keyword evidence="3" id="KW-0963">Cytoplasm</keyword>
<dbReference type="GO" id="GO:0005874">
    <property type="term" value="C:microtubule"/>
    <property type="evidence" value="ECO:0007669"/>
    <property type="project" value="UniProtKB-KW"/>
</dbReference>
<feature type="compositionally biased region" description="Basic and acidic residues" evidence="10">
    <location>
        <begin position="18"/>
        <end position="27"/>
    </location>
</feature>
<evidence type="ECO:0000256" key="7">
    <source>
        <dbReference type="ARBA" id="ARBA00023017"/>
    </source>
</evidence>
<dbReference type="InterPro" id="IPR022780">
    <property type="entry name" value="Dynein_light_int_chain"/>
</dbReference>
<dbReference type="GO" id="GO:0005524">
    <property type="term" value="F:ATP binding"/>
    <property type="evidence" value="ECO:0007669"/>
    <property type="project" value="UniProtKB-KW"/>
</dbReference>
<keyword evidence="5" id="KW-0547">Nucleotide-binding</keyword>
<feature type="region of interest" description="Disordered" evidence="10">
    <location>
        <begin position="476"/>
        <end position="502"/>
    </location>
</feature>
<evidence type="ECO:0000256" key="5">
    <source>
        <dbReference type="ARBA" id="ARBA00022741"/>
    </source>
</evidence>
<dbReference type="GO" id="GO:0007018">
    <property type="term" value="P:microtubule-based movement"/>
    <property type="evidence" value="ECO:0007669"/>
    <property type="project" value="InterPro"/>
</dbReference>
<comment type="caution">
    <text evidence="11">The sequence shown here is derived from an EMBL/GenBank/DDBJ whole genome shotgun (WGS) entry which is preliminary data.</text>
</comment>
<evidence type="ECO:0000313" key="14">
    <source>
        <dbReference type="Proteomes" id="UP000245956"/>
    </source>
</evidence>
<dbReference type="GO" id="GO:0035974">
    <property type="term" value="C:meiotic spindle pole body"/>
    <property type="evidence" value="ECO:0007669"/>
    <property type="project" value="TreeGrafter"/>
</dbReference>
<evidence type="ECO:0000256" key="1">
    <source>
        <dbReference type="ARBA" id="ARBA00004245"/>
    </source>
</evidence>
<reference evidence="11 13" key="3">
    <citation type="submission" date="2016-01" db="EMBL/GenBank/DDBJ databases">
        <title>Biosynthesis of antibiotic leucinostatins and their inhibition on Phytophthora in bio-control Purpureocillium lilacinum.</title>
        <authorList>
            <person name="Wang G."/>
            <person name="Liu Z."/>
            <person name="Lin R."/>
            <person name="Li E."/>
            <person name="Mao Z."/>
            <person name="Ling J."/>
            <person name="Yin W."/>
            <person name="Xie B."/>
        </authorList>
    </citation>
    <scope>NUCLEOTIDE SEQUENCE [LARGE SCALE GENOMIC DNA]</scope>
    <source>
        <strain evidence="11">PLBJ-1</strain>
    </source>
</reference>
<keyword evidence="2" id="KW-0813">Transport</keyword>
<dbReference type="PANTHER" id="PTHR12688">
    <property type="entry name" value="DYNEIN LIGHT INTERMEDIATE CHAIN"/>
    <property type="match status" value="1"/>
</dbReference>
<keyword evidence="7" id="KW-0243">Dynein</keyword>
<gene>
    <name evidence="12" type="ORF">PCL_02414</name>
    <name evidence="11" type="ORF">VFPBJ_03849</name>
</gene>
<evidence type="ECO:0000256" key="9">
    <source>
        <dbReference type="ARBA" id="ARBA00023212"/>
    </source>
</evidence>
<keyword evidence="9" id="KW-0206">Cytoskeleton</keyword>
<dbReference type="Pfam" id="PF05783">
    <property type="entry name" value="DLIC"/>
    <property type="match status" value="1"/>
</dbReference>
<dbReference type="EMBL" id="LSBH01000002">
    <property type="protein sequence ID" value="OAQ85076.1"/>
    <property type="molecule type" value="Genomic_DNA"/>
</dbReference>
<evidence type="ECO:0000256" key="8">
    <source>
        <dbReference type="ARBA" id="ARBA00023175"/>
    </source>
</evidence>
<dbReference type="GO" id="GO:0045504">
    <property type="term" value="F:dynein heavy chain binding"/>
    <property type="evidence" value="ECO:0007669"/>
    <property type="project" value="TreeGrafter"/>
</dbReference>
<feature type="region of interest" description="Disordered" evidence="10">
    <location>
        <begin position="340"/>
        <end position="366"/>
    </location>
</feature>
<sequence length="526" mass="57767">MSGRNERVSTYTSGSGETDGRNGEPKRNLWTSMLESVASGKKLPEKNLLVLGGTPESQREFLESLASSESRRHNDRQKSPPIANNFALGYTYYDVLDADQDDTLARVSLYLLSQPSTEFAPLISPLLTPETVQHTALVILLDWSQPHMWLRQVWNWIQVLEEVMGQVSSPARNEMEAIMSSWKERGRGGATINLDGTPSATGSAGDGDGLLPLGPGEWAEPLGLPLCVVCQNAQKMEFLEKNQGWKEPDFDTVLQYLRTVLLRHGASLIYTSQNTPSQLPVLIHSTLGITSLLKRQPLKHNVIDRDKIVVAPNWDSWGKIRILGGTFDAELVSRGWEEDIKLPPGSKAPTMEDDQPSSPNGGNSARGPSAIAQYEYWCRDPNSGGLAVVESAMSDGSAVGVMSDDPQEFLERQLKILEAFKAKAPETTSEGTLSSSTRRLNFGDEKSVKDHIGPVQFNMGGIQVDADDMLQRLKDRNAHVASPEPDELDEDGPTTNMAKDFDNEQLQNFFSGLMNRTAGAADSPRS</sequence>
<reference evidence="12" key="1">
    <citation type="submission" date="2015-05" db="EMBL/GenBank/DDBJ databases">
        <authorList>
            <person name="Wang D.B."/>
            <person name="Wang M."/>
        </authorList>
    </citation>
    <scope>NUCLEOTIDE SEQUENCE</scope>
    <source>
        <strain evidence="12">36-1</strain>
    </source>
</reference>
<dbReference type="EMBL" id="LCWV01000016">
    <property type="protein sequence ID" value="PWI68013.1"/>
    <property type="molecule type" value="Genomic_DNA"/>
</dbReference>
<keyword evidence="4" id="KW-0493">Microtubule</keyword>
<reference evidence="12 14" key="2">
    <citation type="journal article" date="2016" name="Front. Microbiol.">
        <title>Genome and transcriptome sequences reveal the specific parasitism of the nematophagous Purpureocillium lilacinum 36-1.</title>
        <authorList>
            <person name="Xie J."/>
            <person name="Li S."/>
            <person name="Mo C."/>
            <person name="Xiao X."/>
            <person name="Peng D."/>
            <person name="Wang G."/>
            <person name="Xiao Y."/>
        </authorList>
    </citation>
    <scope>NUCLEOTIDE SEQUENCE [LARGE SCALE GENOMIC DNA]</scope>
    <source>
        <strain evidence="12 14">36-1</strain>
    </source>
</reference>
<proteinExistence type="predicted"/>
<dbReference type="Proteomes" id="UP000245956">
    <property type="component" value="Unassembled WGS sequence"/>
</dbReference>
<accession>A0A179H4E6</accession>
<protein>
    <submittedName>
        <fullName evidence="11">Dynein light intermediate chain</fullName>
    </submittedName>
</protein>
<dbReference type="InterPro" id="IPR008467">
    <property type="entry name" value="Dynein1_light_intermed_chain"/>
</dbReference>
<comment type="subcellular location">
    <subcellularLocation>
        <location evidence="1">Cytoplasm</location>
        <location evidence="1">Cytoskeleton</location>
    </subcellularLocation>
</comment>
<dbReference type="AlphaFoldDB" id="A0A179H4E6"/>
<evidence type="ECO:0000256" key="2">
    <source>
        <dbReference type="ARBA" id="ARBA00022448"/>
    </source>
</evidence>
<evidence type="ECO:0000256" key="6">
    <source>
        <dbReference type="ARBA" id="ARBA00022840"/>
    </source>
</evidence>
<evidence type="ECO:0000256" key="10">
    <source>
        <dbReference type="SAM" id="MobiDB-lite"/>
    </source>
</evidence>
<evidence type="ECO:0000313" key="11">
    <source>
        <dbReference type="EMBL" id="OAQ85076.1"/>
    </source>
</evidence>
<keyword evidence="6" id="KW-0067">ATP-binding</keyword>